<name>A0A5E4NKN8_9HEMI</name>
<dbReference type="EMBL" id="CABPRJ010002372">
    <property type="protein sequence ID" value="VVC43770.1"/>
    <property type="molecule type" value="Genomic_DNA"/>
</dbReference>
<evidence type="ECO:0000313" key="1">
    <source>
        <dbReference type="EMBL" id="VVC43770.1"/>
    </source>
</evidence>
<evidence type="ECO:0000313" key="2">
    <source>
        <dbReference type="Proteomes" id="UP000325440"/>
    </source>
</evidence>
<sequence length="235" mass="26785">MQDSTKYTALIIPVHFQLPLTQKVYSSSSIEKLLQFVLAKPDRSNRSNSNNLRQLKNEESIVLDNGEKYLSKWSVNMKRIKSTNGKLTVHLAITGNLLSDYRGTIIDEFYDAGLLIRREENDLIVTTNGVYRLVGNIIFGSPDGFYNMCLHVGGIPWAWRQIVDCLSKTNKRNKKKSTINFTLKSPAGPPIKTRKYVLKDQNSNKETMKVDGEGTHKRTRFGRAIRKPSKPNLRL</sequence>
<gene>
    <name evidence="1" type="ORF">CINCED_3A016693</name>
</gene>
<organism evidence="1 2">
    <name type="scientific">Cinara cedri</name>
    <dbReference type="NCBI Taxonomy" id="506608"/>
    <lineage>
        <taxon>Eukaryota</taxon>
        <taxon>Metazoa</taxon>
        <taxon>Ecdysozoa</taxon>
        <taxon>Arthropoda</taxon>
        <taxon>Hexapoda</taxon>
        <taxon>Insecta</taxon>
        <taxon>Pterygota</taxon>
        <taxon>Neoptera</taxon>
        <taxon>Paraneoptera</taxon>
        <taxon>Hemiptera</taxon>
        <taxon>Sternorrhyncha</taxon>
        <taxon>Aphidomorpha</taxon>
        <taxon>Aphidoidea</taxon>
        <taxon>Aphididae</taxon>
        <taxon>Lachninae</taxon>
        <taxon>Cinara</taxon>
    </lineage>
</organism>
<dbReference type="AlphaFoldDB" id="A0A5E4NKN8"/>
<keyword evidence="2" id="KW-1185">Reference proteome</keyword>
<reference evidence="1 2" key="1">
    <citation type="submission" date="2019-08" db="EMBL/GenBank/DDBJ databases">
        <authorList>
            <person name="Alioto T."/>
            <person name="Alioto T."/>
            <person name="Gomez Garrido J."/>
        </authorList>
    </citation>
    <scope>NUCLEOTIDE SEQUENCE [LARGE SCALE GENOMIC DNA]</scope>
</reference>
<dbReference type="OrthoDB" id="6611335at2759"/>
<proteinExistence type="predicted"/>
<protein>
    <submittedName>
        <fullName evidence="1">Uncharacterized protein</fullName>
    </submittedName>
</protein>
<accession>A0A5E4NKN8</accession>
<dbReference type="Proteomes" id="UP000325440">
    <property type="component" value="Unassembled WGS sequence"/>
</dbReference>